<proteinExistence type="predicted"/>
<keyword evidence="4" id="KW-1185">Reference proteome</keyword>
<evidence type="ECO:0000313" key="3">
    <source>
        <dbReference type="EMBL" id="TLS51227.1"/>
    </source>
</evidence>
<dbReference type="GO" id="GO:0046872">
    <property type="term" value="F:metal ion binding"/>
    <property type="evidence" value="ECO:0007669"/>
    <property type="project" value="InterPro"/>
</dbReference>
<keyword evidence="1" id="KW-0547">Nucleotide-binding</keyword>
<dbReference type="InterPro" id="IPR013815">
    <property type="entry name" value="ATP_grasp_subdomain_1"/>
</dbReference>
<reference evidence="3 4" key="1">
    <citation type="submission" date="2019-05" db="EMBL/GenBank/DDBJ databases">
        <authorList>
            <person name="Narsing Rao M.P."/>
            <person name="Li W.J."/>
        </authorList>
    </citation>
    <scope>NUCLEOTIDE SEQUENCE [LARGE SCALE GENOMIC DNA]</scope>
    <source>
        <strain evidence="3 4">SYSU_K30003</strain>
    </source>
</reference>
<evidence type="ECO:0000259" key="2">
    <source>
        <dbReference type="PROSITE" id="PS50975"/>
    </source>
</evidence>
<dbReference type="PROSITE" id="PS50975">
    <property type="entry name" value="ATP_GRASP"/>
    <property type="match status" value="1"/>
</dbReference>
<sequence length="392" mass="44908">MNHDIPAVVLDLSANGIGIVRALRRKGIRVFAFDTSRNYRIGRTRYATCGLCPHPVFEEEALLRFLLAFGERFPGKAVLYAGADDYVQFMSKYREALADRYLFLLPEAAAIDAVLDKRLTYQAAVAHGIPSPRTYTVDSRSRLQELLPSLQYPCILKPAFSADYRKRMNKKAIVVESAERMETAYAYYERFGELMIQELVPGEDENVYELGALFDDEMRLLAVFTGKKLQQYPPRFGSGALAVSVRDEEVIELGLRLLRALSFKGFANVEFKLDPRDGRAKFLEINARTWFWHSLATRCGVDFSYLYYLSVTGQKPEAATTQREGPKWLYPVRYLLAFLERRAEGGANLAEWIRRLRGETEYALFEWSDPLPSLRSFAAHLKSIRLRKNHPK</sequence>
<protein>
    <submittedName>
        <fullName evidence="3">Carbamoyl-phosphate synthase</fullName>
    </submittedName>
</protein>
<dbReference type="Gene3D" id="3.30.1490.20">
    <property type="entry name" value="ATP-grasp fold, A domain"/>
    <property type="match status" value="1"/>
</dbReference>
<keyword evidence="1" id="KW-0067">ATP-binding</keyword>
<accession>A0A5R9G4E2</accession>
<name>A0A5R9G4E2_9BACL</name>
<gene>
    <name evidence="3" type="ORF">FE782_15965</name>
</gene>
<feature type="domain" description="ATP-grasp" evidence="2">
    <location>
        <begin position="121"/>
        <end position="312"/>
    </location>
</feature>
<dbReference type="SUPFAM" id="SSF56059">
    <property type="entry name" value="Glutathione synthetase ATP-binding domain-like"/>
    <property type="match status" value="1"/>
</dbReference>
<dbReference type="Proteomes" id="UP000309676">
    <property type="component" value="Unassembled WGS sequence"/>
</dbReference>
<evidence type="ECO:0000313" key="4">
    <source>
        <dbReference type="Proteomes" id="UP000309676"/>
    </source>
</evidence>
<dbReference type="RefSeq" id="WP_138195221.1">
    <property type="nucleotide sequence ID" value="NZ_VCIW01000010.1"/>
</dbReference>
<dbReference type="GO" id="GO:0005524">
    <property type="term" value="F:ATP binding"/>
    <property type="evidence" value="ECO:0007669"/>
    <property type="project" value="UniProtKB-UniRule"/>
</dbReference>
<dbReference type="Gene3D" id="3.30.470.20">
    <property type="entry name" value="ATP-grasp fold, B domain"/>
    <property type="match status" value="1"/>
</dbReference>
<comment type="caution">
    <text evidence="3">The sequence shown here is derived from an EMBL/GenBank/DDBJ whole genome shotgun (WGS) entry which is preliminary data.</text>
</comment>
<dbReference type="AlphaFoldDB" id="A0A5R9G4E2"/>
<dbReference type="OrthoDB" id="5420347at2"/>
<evidence type="ECO:0000256" key="1">
    <source>
        <dbReference type="PROSITE-ProRule" id="PRU00409"/>
    </source>
</evidence>
<organism evidence="3 4">
    <name type="scientific">Paenibacillus antri</name>
    <dbReference type="NCBI Taxonomy" id="2582848"/>
    <lineage>
        <taxon>Bacteria</taxon>
        <taxon>Bacillati</taxon>
        <taxon>Bacillota</taxon>
        <taxon>Bacilli</taxon>
        <taxon>Bacillales</taxon>
        <taxon>Paenibacillaceae</taxon>
        <taxon>Paenibacillus</taxon>
    </lineage>
</organism>
<dbReference type="InterPro" id="IPR011761">
    <property type="entry name" value="ATP-grasp"/>
</dbReference>
<dbReference type="EMBL" id="VCIW01000010">
    <property type="protein sequence ID" value="TLS51227.1"/>
    <property type="molecule type" value="Genomic_DNA"/>
</dbReference>